<sequence length="192" mass="21653">MRSIKIKSVFIFLFYAHCSAHAQLVPVSDSELVSQGNYVNQIQKFPNLIFSQFKNQSFKDKETGEYISAGSALRRDGSSKMECFLYYGINNKSGIILFTSARTESTWECTGNPAVSLKKLSFGRKRNTIVFALFEFRPPSGEYFKFPFAADVTPNNLIGFHDLQSCIEKRTAGINLQKLQQVISAARKCGFE</sequence>
<proteinExistence type="predicted"/>
<reference evidence="2 3" key="1">
    <citation type="submission" date="2020-04" db="EMBL/GenBank/DDBJ databases">
        <title>Genome sequencing of novel species.</title>
        <authorList>
            <person name="Heo J."/>
            <person name="Kim S.-J."/>
            <person name="Kim J.-S."/>
            <person name="Hong S.-B."/>
            <person name="Kwon S.-W."/>
        </authorList>
    </citation>
    <scope>NUCLEOTIDE SEQUENCE [LARGE SCALE GENOMIC DNA]</scope>
    <source>
        <strain evidence="2 3">GN2-R2</strain>
    </source>
</reference>
<feature type="chain" id="PRO_5031336002" evidence="1">
    <location>
        <begin position="23"/>
        <end position="192"/>
    </location>
</feature>
<accession>A0A7Z2VUI6</accession>
<dbReference type="Proteomes" id="UP000502415">
    <property type="component" value="Chromosome"/>
</dbReference>
<feature type="signal peptide" evidence="1">
    <location>
        <begin position="1"/>
        <end position="22"/>
    </location>
</feature>
<keyword evidence="1" id="KW-0732">Signal</keyword>
<dbReference type="EMBL" id="CP051685">
    <property type="protein sequence ID" value="QJD99465.1"/>
    <property type="molecule type" value="Genomic_DNA"/>
</dbReference>
<organism evidence="2 3">
    <name type="scientific">Massilia forsythiae</name>
    <dbReference type="NCBI Taxonomy" id="2728020"/>
    <lineage>
        <taxon>Bacteria</taxon>
        <taxon>Pseudomonadati</taxon>
        <taxon>Pseudomonadota</taxon>
        <taxon>Betaproteobacteria</taxon>
        <taxon>Burkholderiales</taxon>
        <taxon>Oxalobacteraceae</taxon>
        <taxon>Telluria group</taxon>
        <taxon>Massilia</taxon>
    </lineage>
</organism>
<name>A0A7Z2VUI6_9BURK</name>
<dbReference type="AlphaFoldDB" id="A0A7Z2VUI6"/>
<dbReference type="KEGG" id="mfy:HH212_05055"/>
<dbReference type="RefSeq" id="WP_169434360.1">
    <property type="nucleotide sequence ID" value="NZ_CP051685.1"/>
</dbReference>
<gene>
    <name evidence="2" type="ORF">HH212_05055</name>
</gene>
<evidence type="ECO:0000313" key="3">
    <source>
        <dbReference type="Proteomes" id="UP000502415"/>
    </source>
</evidence>
<evidence type="ECO:0000313" key="2">
    <source>
        <dbReference type="EMBL" id="QJD99465.1"/>
    </source>
</evidence>
<protein>
    <submittedName>
        <fullName evidence="2">Uncharacterized protein</fullName>
    </submittedName>
</protein>
<keyword evidence="3" id="KW-1185">Reference proteome</keyword>
<evidence type="ECO:0000256" key="1">
    <source>
        <dbReference type="SAM" id="SignalP"/>
    </source>
</evidence>